<organism evidence="1 2">
    <name type="scientific">Plakobranchus ocellatus</name>
    <dbReference type="NCBI Taxonomy" id="259542"/>
    <lineage>
        <taxon>Eukaryota</taxon>
        <taxon>Metazoa</taxon>
        <taxon>Spiralia</taxon>
        <taxon>Lophotrochozoa</taxon>
        <taxon>Mollusca</taxon>
        <taxon>Gastropoda</taxon>
        <taxon>Heterobranchia</taxon>
        <taxon>Euthyneura</taxon>
        <taxon>Panpulmonata</taxon>
        <taxon>Sacoglossa</taxon>
        <taxon>Placobranchoidea</taxon>
        <taxon>Plakobranchidae</taxon>
        <taxon>Plakobranchus</taxon>
    </lineage>
</organism>
<dbReference type="EMBL" id="BLXT01004548">
    <property type="protein sequence ID" value="GFO14250.1"/>
    <property type="molecule type" value="Genomic_DNA"/>
</dbReference>
<name>A0AAV4B5B5_9GAST</name>
<evidence type="ECO:0000313" key="2">
    <source>
        <dbReference type="Proteomes" id="UP000735302"/>
    </source>
</evidence>
<proteinExistence type="predicted"/>
<sequence>MLTALQRPFNYSDCLCLHKPKADITLRLMSPLPSPTLGHGSCYSVIRCDNLHNIDRPSNEHVSIVHVNTSQQSPSVFLTITVQTTEGYRDLVGSAPQAHQFQHAAILDVSNVGRALHQFCLSVCSLYSIQPLRLL</sequence>
<keyword evidence="2" id="KW-1185">Reference proteome</keyword>
<protein>
    <submittedName>
        <fullName evidence="1">Uncharacterized protein</fullName>
    </submittedName>
</protein>
<reference evidence="1 2" key="1">
    <citation type="journal article" date="2021" name="Elife">
        <title>Chloroplast acquisition without the gene transfer in kleptoplastic sea slugs, Plakobranchus ocellatus.</title>
        <authorList>
            <person name="Maeda T."/>
            <person name="Takahashi S."/>
            <person name="Yoshida T."/>
            <person name="Shimamura S."/>
            <person name="Takaki Y."/>
            <person name="Nagai Y."/>
            <person name="Toyoda A."/>
            <person name="Suzuki Y."/>
            <person name="Arimoto A."/>
            <person name="Ishii H."/>
            <person name="Satoh N."/>
            <person name="Nishiyama T."/>
            <person name="Hasebe M."/>
            <person name="Maruyama T."/>
            <person name="Minagawa J."/>
            <person name="Obokata J."/>
            <person name="Shigenobu S."/>
        </authorList>
    </citation>
    <scope>NUCLEOTIDE SEQUENCE [LARGE SCALE GENOMIC DNA]</scope>
</reference>
<dbReference type="Proteomes" id="UP000735302">
    <property type="component" value="Unassembled WGS sequence"/>
</dbReference>
<accession>A0AAV4B5B5</accession>
<comment type="caution">
    <text evidence="1">The sequence shown here is derived from an EMBL/GenBank/DDBJ whole genome shotgun (WGS) entry which is preliminary data.</text>
</comment>
<dbReference type="AlphaFoldDB" id="A0AAV4B5B5"/>
<gene>
    <name evidence="1" type="ORF">PoB_004075500</name>
</gene>
<evidence type="ECO:0000313" key="1">
    <source>
        <dbReference type="EMBL" id="GFO14250.1"/>
    </source>
</evidence>